<proteinExistence type="predicted"/>
<sequence>MKKLRKFSNVLIIGCLLGLAGCTHDCIDNEPPAIPRGLRSITGDEEVLLVWYQNTEPDLAGYRIYRSAEAFGLYYEIGETNLDYFLDFGLVNGATYYYAITAFDYEGNESELSHEIVYDTPRPEGYGEQIFDYTEYPDFAGWQFSAYSVVPYDAPHCDFYYGYDQNDHAYYFYIGHPAGLIQDFGYTSSLDEITYAPQEGWSLTGKVEAIVGHTYIIHTWDNHYAKFRVTAIGTYSVMFDWAYQIDPGNPELVMGTGG</sequence>
<comment type="caution">
    <text evidence="1">The sequence shown here is derived from an EMBL/GenBank/DDBJ whole genome shotgun (WGS) entry which is preliminary data.</text>
</comment>
<accession>A0A0S8FQF2</accession>
<dbReference type="Gene3D" id="2.60.40.10">
    <property type="entry name" value="Immunoglobulins"/>
    <property type="match status" value="1"/>
</dbReference>
<protein>
    <recommendedName>
        <fullName evidence="3">Fibronectin type-III domain-containing protein</fullName>
    </recommendedName>
</protein>
<dbReference type="EMBL" id="LJUJ01000022">
    <property type="protein sequence ID" value="KPK62919.1"/>
    <property type="molecule type" value="Genomic_DNA"/>
</dbReference>
<name>A0A0S8FQF2_UNCW3</name>
<dbReference type="STRING" id="1703779.AMJ83_09165"/>
<dbReference type="Proteomes" id="UP000051373">
    <property type="component" value="Unassembled WGS sequence"/>
</dbReference>
<dbReference type="AlphaFoldDB" id="A0A0S8FQF2"/>
<dbReference type="InterPro" id="IPR036116">
    <property type="entry name" value="FN3_sf"/>
</dbReference>
<evidence type="ECO:0000313" key="1">
    <source>
        <dbReference type="EMBL" id="KPK62919.1"/>
    </source>
</evidence>
<gene>
    <name evidence="1" type="ORF">AMJ83_09165</name>
</gene>
<evidence type="ECO:0000313" key="2">
    <source>
        <dbReference type="Proteomes" id="UP000051373"/>
    </source>
</evidence>
<dbReference type="SUPFAM" id="SSF49265">
    <property type="entry name" value="Fibronectin type III"/>
    <property type="match status" value="1"/>
</dbReference>
<reference evidence="1 2" key="1">
    <citation type="journal article" date="2015" name="Microbiome">
        <title>Genomic resolution of linkages in carbon, nitrogen, and sulfur cycling among widespread estuary sediment bacteria.</title>
        <authorList>
            <person name="Baker B.J."/>
            <person name="Lazar C.S."/>
            <person name="Teske A.P."/>
            <person name="Dick G.J."/>
        </authorList>
    </citation>
    <scope>NUCLEOTIDE SEQUENCE [LARGE SCALE GENOMIC DNA]</scope>
    <source>
        <strain evidence="1">SM23_42</strain>
    </source>
</reference>
<dbReference type="InterPro" id="IPR013783">
    <property type="entry name" value="Ig-like_fold"/>
</dbReference>
<dbReference type="PROSITE" id="PS51257">
    <property type="entry name" value="PROKAR_LIPOPROTEIN"/>
    <property type="match status" value="1"/>
</dbReference>
<evidence type="ECO:0008006" key="3">
    <source>
        <dbReference type="Google" id="ProtNLM"/>
    </source>
</evidence>
<organism evidence="1 2">
    <name type="scientific">candidate division WOR_3 bacterium SM23_42</name>
    <dbReference type="NCBI Taxonomy" id="1703779"/>
    <lineage>
        <taxon>Bacteria</taxon>
        <taxon>Bacteria division WOR-3</taxon>
    </lineage>
</organism>